<evidence type="ECO:0000256" key="1">
    <source>
        <dbReference type="ARBA" id="ARBA00022553"/>
    </source>
</evidence>
<name>A0A410H1Z2_9GAMM</name>
<dbReference type="CDD" id="cd17562">
    <property type="entry name" value="REC_CheY4-like"/>
    <property type="match status" value="1"/>
</dbReference>
<keyword evidence="1 2" id="KW-0597">Phosphoprotein</keyword>
<keyword evidence="5" id="KW-1185">Reference proteome</keyword>
<dbReference type="InterPro" id="IPR050595">
    <property type="entry name" value="Bact_response_regulator"/>
</dbReference>
<evidence type="ECO:0000313" key="4">
    <source>
        <dbReference type="EMBL" id="QAB14939.1"/>
    </source>
</evidence>
<sequence>MSKILAVDDSKSMRQMVSMSLKSAGHDVAEAEDGQIALDMAKKEQYDLIVTDINMPNMNGIELIQAVRGTLPNYKFTPILCLTTESSGDMKTKGKEAGATGWIVKPFSPEKLLSVINRVL</sequence>
<dbReference type="AlphaFoldDB" id="A0A410H1Z2"/>
<dbReference type="InterPro" id="IPR011006">
    <property type="entry name" value="CheY-like_superfamily"/>
</dbReference>
<evidence type="ECO:0000313" key="5">
    <source>
        <dbReference type="Proteomes" id="UP000285478"/>
    </source>
</evidence>
<dbReference type="SMART" id="SM00448">
    <property type="entry name" value="REC"/>
    <property type="match status" value="1"/>
</dbReference>
<accession>A0A410H1Z2</accession>
<dbReference type="SUPFAM" id="SSF52172">
    <property type="entry name" value="CheY-like"/>
    <property type="match status" value="1"/>
</dbReference>
<evidence type="ECO:0000256" key="2">
    <source>
        <dbReference type="PROSITE-ProRule" id="PRU00169"/>
    </source>
</evidence>
<dbReference type="InterPro" id="IPR001789">
    <property type="entry name" value="Sig_transdc_resp-reg_receiver"/>
</dbReference>
<reference evidence="4 5" key="1">
    <citation type="journal article" date="2018" name="Environ. Microbiol.">
        <title>Genomes of ubiquitous marine and hypersaline Hydrogenovibrio, Thiomicrorhabdus and Thiomicrospira spp. encode a diversity of mechanisms to sustain chemolithoautotrophy in heterogeneous environments.</title>
        <authorList>
            <person name="Scott K.M."/>
            <person name="Williams J."/>
            <person name="Porter C.M.B."/>
            <person name="Russel S."/>
            <person name="Harmer T.L."/>
            <person name="Paul J.H."/>
            <person name="Antonen K.M."/>
            <person name="Bridges M.K."/>
            <person name="Camper G.J."/>
            <person name="Campla C.K."/>
            <person name="Casella L.G."/>
            <person name="Chase E."/>
            <person name="Conrad J.W."/>
            <person name="Cruz M.C."/>
            <person name="Dunlap D.S."/>
            <person name="Duran L."/>
            <person name="Fahsbender E.M."/>
            <person name="Goldsmith D.B."/>
            <person name="Keeley R.F."/>
            <person name="Kondoff M.R."/>
            <person name="Kussy B.I."/>
            <person name="Lane M.K."/>
            <person name="Lawler S."/>
            <person name="Leigh B.A."/>
            <person name="Lewis C."/>
            <person name="Lostal L.M."/>
            <person name="Marking D."/>
            <person name="Mancera P.A."/>
            <person name="McClenthan E.C."/>
            <person name="McIntyre E.A."/>
            <person name="Mine J.A."/>
            <person name="Modi S."/>
            <person name="Moore B.D."/>
            <person name="Morgan W.A."/>
            <person name="Nelson K.M."/>
            <person name="Nguyen K.N."/>
            <person name="Ogburn N."/>
            <person name="Parrino D.G."/>
            <person name="Pedapudi A.D."/>
            <person name="Pelham R.P."/>
            <person name="Preece A.M."/>
            <person name="Rampersad E.A."/>
            <person name="Richardson J.C."/>
            <person name="Rodgers C.M."/>
            <person name="Schaffer B.L."/>
            <person name="Sheridan N.E."/>
            <person name="Solone M.R."/>
            <person name="Staley Z.R."/>
            <person name="Tabuchi M."/>
            <person name="Waide R.J."/>
            <person name="Wanjugi P.W."/>
            <person name="Young S."/>
            <person name="Clum A."/>
            <person name="Daum C."/>
            <person name="Huntemann M."/>
            <person name="Ivanova N."/>
            <person name="Kyrpides N."/>
            <person name="Mikhailova N."/>
            <person name="Palaniappan K."/>
            <person name="Pillay M."/>
            <person name="Reddy T.B.K."/>
            <person name="Shapiro N."/>
            <person name="Stamatis D."/>
            <person name="Varghese N."/>
            <person name="Woyke T."/>
            <person name="Boden R."/>
            <person name="Freyermuth S.K."/>
            <person name="Kerfeld C.A."/>
        </authorList>
    </citation>
    <scope>NUCLEOTIDE SEQUENCE [LARGE SCALE GENOMIC DNA]</scope>
    <source>
        <strain evidence="4 5">JR-2</strain>
    </source>
</reference>
<protein>
    <submittedName>
        <fullName evidence="4">Response regulator</fullName>
    </submittedName>
</protein>
<gene>
    <name evidence="4" type="ORF">EPV75_04240</name>
</gene>
<dbReference type="RefSeq" id="WP_029937586.1">
    <property type="nucleotide sequence ID" value="NZ_CP035033.1"/>
</dbReference>
<organism evidence="4 5">
    <name type="scientific">Hydrogenovibrio thermophilus</name>
    <dbReference type="NCBI Taxonomy" id="265883"/>
    <lineage>
        <taxon>Bacteria</taxon>
        <taxon>Pseudomonadati</taxon>
        <taxon>Pseudomonadota</taxon>
        <taxon>Gammaproteobacteria</taxon>
        <taxon>Thiotrichales</taxon>
        <taxon>Piscirickettsiaceae</taxon>
        <taxon>Hydrogenovibrio</taxon>
    </lineage>
</organism>
<feature type="domain" description="Response regulatory" evidence="3">
    <location>
        <begin position="3"/>
        <end position="120"/>
    </location>
</feature>
<dbReference type="Proteomes" id="UP000285478">
    <property type="component" value="Chromosome"/>
</dbReference>
<dbReference type="GO" id="GO:0000160">
    <property type="term" value="P:phosphorelay signal transduction system"/>
    <property type="evidence" value="ECO:0007669"/>
    <property type="project" value="InterPro"/>
</dbReference>
<feature type="modified residue" description="4-aspartylphosphate" evidence="2">
    <location>
        <position position="52"/>
    </location>
</feature>
<dbReference type="KEGG" id="htr:EPV75_04240"/>
<dbReference type="Gene3D" id="3.40.50.2300">
    <property type="match status" value="1"/>
</dbReference>
<proteinExistence type="predicted"/>
<dbReference type="EMBL" id="CP035033">
    <property type="protein sequence ID" value="QAB14939.1"/>
    <property type="molecule type" value="Genomic_DNA"/>
</dbReference>
<dbReference type="PROSITE" id="PS50110">
    <property type="entry name" value="RESPONSE_REGULATORY"/>
    <property type="match status" value="1"/>
</dbReference>
<dbReference type="Pfam" id="PF00072">
    <property type="entry name" value="Response_reg"/>
    <property type="match status" value="1"/>
</dbReference>
<dbReference type="PANTHER" id="PTHR44591:SF25">
    <property type="entry name" value="CHEMOTAXIS TWO-COMPONENT RESPONSE REGULATOR"/>
    <property type="match status" value="1"/>
</dbReference>
<evidence type="ECO:0000259" key="3">
    <source>
        <dbReference type="PROSITE" id="PS50110"/>
    </source>
</evidence>
<dbReference type="PANTHER" id="PTHR44591">
    <property type="entry name" value="STRESS RESPONSE REGULATOR PROTEIN 1"/>
    <property type="match status" value="1"/>
</dbReference>